<dbReference type="GO" id="GO:0016874">
    <property type="term" value="F:ligase activity"/>
    <property type="evidence" value="ECO:0007669"/>
    <property type="project" value="UniProtKB-KW"/>
</dbReference>
<comment type="function">
    <text evidence="10 11">Involved in cell wall formation. Catalyzes the final step in the synthesis of UDP-N-acetylmuramoyl-pentapeptide, the precursor of murein.</text>
</comment>
<evidence type="ECO:0000256" key="7">
    <source>
        <dbReference type="ARBA" id="ARBA00022984"/>
    </source>
</evidence>
<evidence type="ECO:0000256" key="4">
    <source>
        <dbReference type="ARBA" id="ARBA00022741"/>
    </source>
</evidence>
<dbReference type="HAMAP" id="MF_02019">
    <property type="entry name" value="MurF"/>
    <property type="match status" value="1"/>
</dbReference>
<protein>
    <recommendedName>
        <fullName evidence="10 11">UDP-N-acetylmuramoyl-tripeptide--D-alanyl-D-alanine ligase</fullName>
        <ecNumber evidence="10 11">6.3.2.10</ecNumber>
    </recommendedName>
    <alternativeName>
        <fullName evidence="10">D-alanyl-D-alanine-adding enzyme</fullName>
    </alternativeName>
</protein>
<dbReference type="EC" id="6.3.2.10" evidence="10 11"/>
<dbReference type="Gene3D" id="3.40.1390.10">
    <property type="entry name" value="MurE/MurF, N-terminal domain"/>
    <property type="match status" value="1"/>
</dbReference>
<dbReference type="SUPFAM" id="SSF53623">
    <property type="entry name" value="MurD-like peptide ligases, catalytic domain"/>
    <property type="match status" value="1"/>
</dbReference>
<feature type="domain" description="Mur ligase central" evidence="14">
    <location>
        <begin position="113"/>
        <end position="295"/>
    </location>
</feature>
<evidence type="ECO:0000256" key="6">
    <source>
        <dbReference type="ARBA" id="ARBA00022960"/>
    </source>
</evidence>
<dbReference type="Pfam" id="PF08245">
    <property type="entry name" value="Mur_ligase_M"/>
    <property type="match status" value="1"/>
</dbReference>
<comment type="caution">
    <text evidence="15">The sequence shown here is derived from an EMBL/GenBank/DDBJ whole genome shotgun (WGS) entry which is preliminary data.</text>
</comment>
<accession>A0ABU9EBF2</accession>
<proteinExistence type="inferred from homology"/>
<dbReference type="NCBIfam" id="TIGR01143">
    <property type="entry name" value="murF"/>
    <property type="match status" value="1"/>
</dbReference>
<evidence type="ECO:0000259" key="14">
    <source>
        <dbReference type="Pfam" id="PF08245"/>
    </source>
</evidence>
<comment type="catalytic activity">
    <reaction evidence="10 11">
        <text>D-alanyl-D-alanine + UDP-N-acetyl-alpha-D-muramoyl-L-alanyl-gamma-D-glutamyl-meso-2,6-diaminopimelate + ATP = UDP-N-acetyl-alpha-D-muramoyl-L-alanyl-gamma-D-glutamyl-meso-2,6-diaminopimeloyl-D-alanyl-D-alanine + ADP + phosphate + H(+)</text>
        <dbReference type="Rhea" id="RHEA:28374"/>
        <dbReference type="ChEBI" id="CHEBI:15378"/>
        <dbReference type="ChEBI" id="CHEBI:30616"/>
        <dbReference type="ChEBI" id="CHEBI:43474"/>
        <dbReference type="ChEBI" id="CHEBI:57822"/>
        <dbReference type="ChEBI" id="CHEBI:61386"/>
        <dbReference type="ChEBI" id="CHEBI:83905"/>
        <dbReference type="ChEBI" id="CHEBI:456216"/>
        <dbReference type="EC" id="6.3.2.10"/>
    </reaction>
</comment>
<evidence type="ECO:0000256" key="5">
    <source>
        <dbReference type="ARBA" id="ARBA00022840"/>
    </source>
</evidence>
<evidence type="ECO:0000256" key="2">
    <source>
        <dbReference type="ARBA" id="ARBA00022598"/>
    </source>
</evidence>
<dbReference type="InterPro" id="IPR000713">
    <property type="entry name" value="Mur_ligase_N"/>
</dbReference>
<dbReference type="Pfam" id="PF02875">
    <property type="entry name" value="Mur_ligase_C"/>
    <property type="match status" value="1"/>
</dbReference>
<organism evidence="15 16">
    <name type="scientific">Gaopeijia maritima</name>
    <dbReference type="NCBI Taxonomy" id="3119007"/>
    <lineage>
        <taxon>Bacteria</taxon>
        <taxon>Pseudomonadati</taxon>
        <taxon>Gemmatimonadota</taxon>
        <taxon>Longimicrobiia</taxon>
        <taxon>Gaopeijiales</taxon>
        <taxon>Gaopeijiaceae</taxon>
        <taxon>Gaopeijia</taxon>
    </lineage>
</organism>
<gene>
    <name evidence="10 15" type="primary">murF</name>
    <name evidence="15" type="ORF">WI372_13800</name>
</gene>
<dbReference type="Pfam" id="PF01225">
    <property type="entry name" value="Mur_ligase"/>
    <property type="match status" value="1"/>
</dbReference>
<dbReference type="PANTHER" id="PTHR43024">
    <property type="entry name" value="UDP-N-ACETYLMURAMOYL-TRIPEPTIDE--D-ALANYL-D-ALANINE LIGASE"/>
    <property type="match status" value="1"/>
</dbReference>
<reference evidence="15 16" key="1">
    <citation type="submission" date="2024-02" db="EMBL/GenBank/DDBJ databases">
        <title>A novel Gemmatimonadota bacterium.</title>
        <authorList>
            <person name="Du Z.-J."/>
            <person name="Ye Y.-Q."/>
        </authorList>
    </citation>
    <scope>NUCLEOTIDE SEQUENCE [LARGE SCALE GENOMIC DNA]</scope>
    <source>
        <strain evidence="15 16">DH-20</strain>
    </source>
</reference>
<comment type="similarity">
    <text evidence="10">Belongs to the MurCDEF family. MurF subfamily.</text>
</comment>
<keyword evidence="16" id="KW-1185">Reference proteome</keyword>
<keyword evidence="5 10" id="KW-0067">ATP-binding</keyword>
<evidence type="ECO:0000256" key="8">
    <source>
        <dbReference type="ARBA" id="ARBA00023306"/>
    </source>
</evidence>
<evidence type="ECO:0000256" key="1">
    <source>
        <dbReference type="ARBA" id="ARBA00022490"/>
    </source>
</evidence>
<dbReference type="SUPFAM" id="SSF63418">
    <property type="entry name" value="MurE/MurF N-terminal domain"/>
    <property type="match status" value="1"/>
</dbReference>
<evidence type="ECO:0000256" key="11">
    <source>
        <dbReference type="RuleBase" id="RU004136"/>
    </source>
</evidence>
<comment type="subcellular location">
    <subcellularLocation>
        <location evidence="10 11">Cytoplasm</location>
    </subcellularLocation>
</comment>
<feature type="domain" description="Mur ligase N-terminal catalytic" evidence="12">
    <location>
        <begin position="30"/>
        <end position="102"/>
    </location>
</feature>
<sequence>MTADFRWTDARVRQALGLREPTDETAALAYAGVNTDSRAIGEGDLFVALVGPRFDGHEFVEDAFAAGARGAVVSRPVEIAGDQMLYPVDDTLLALGRLARHRRDALPAAIVGIGGSVGKTSTKNLTAAAVGAGLRVHATRANENNRIGVPLTLLAAPADAEAVVVEMGTSERGEMAALAEITRPDLVLMVTVGEEHLEGLGSREGAVEEELDLLRGMAENGRAWVGDTPIDLPERARAIVPGVRVAGWSERAHPDLRPRDVAIDVWGRHAFTWEGARVQLATAGRHAVVNALLALDASRWLGVDAAAAAAAVAEVAPSGMRGEVQRVGDLSVVMDCYNANPQSVLAAVELLEARTPGSPKVLVLGSMLELGERSPELHRAVLAEVLDRDLDVVLATGLFAEAGVDARAGGPVLLKESEPRAGYALLRERLKGDEVVLLKGSRGVALERLLPLLEVDFGAGEDR</sequence>
<dbReference type="Gene3D" id="3.40.1190.10">
    <property type="entry name" value="Mur-like, catalytic domain"/>
    <property type="match status" value="1"/>
</dbReference>
<keyword evidence="1 10" id="KW-0963">Cytoplasm</keyword>
<feature type="binding site" evidence="10">
    <location>
        <begin position="115"/>
        <end position="121"/>
    </location>
    <ligand>
        <name>ATP</name>
        <dbReference type="ChEBI" id="CHEBI:30616"/>
    </ligand>
</feature>
<dbReference type="Gene3D" id="3.90.190.20">
    <property type="entry name" value="Mur ligase, C-terminal domain"/>
    <property type="match status" value="1"/>
</dbReference>
<evidence type="ECO:0000259" key="13">
    <source>
        <dbReference type="Pfam" id="PF02875"/>
    </source>
</evidence>
<keyword evidence="8 10" id="KW-0131">Cell cycle</keyword>
<dbReference type="InterPro" id="IPR035911">
    <property type="entry name" value="MurE/MurF_N"/>
</dbReference>
<dbReference type="SUPFAM" id="SSF53244">
    <property type="entry name" value="MurD-like peptide ligases, peptide-binding domain"/>
    <property type="match status" value="1"/>
</dbReference>
<keyword evidence="6 10" id="KW-0133">Cell shape</keyword>
<evidence type="ECO:0000313" key="16">
    <source>
        <dbReference type="Proteomes" id="UP001484239"/>
    </source>
</evidence>
<dbReference type="PANTHER" id="PTHR43024:SF1">
    <property type="entry name" value="UDP-N-ACETYLMURAMOYL-TRIPEPTIDE--D-ALANYL-D-ALANINE LIGASE"/>
    <property type="match status" value="1"/>
</dbReference>
<dbReference type="InterPro" id="IPR036565">
    <property type="entry name" value="Mur-like_cat_sf"/>
</dbReference>
<dbReference type="InterPro" id="IPR013221">
    <property type="entry name" value="Mur_ligase_cen"/>
</dbReference>
<name>A0ABU9EBF2_9BACT</name>
<evidence type="ECO:0000256" key="10">
    <source>
        <dbReference type="HAMAP-Rule" id="MF_02019"/>
    </source>
</evidence>
<evidence type="ECO:0000256" key="9">
    <source>
        <dbReference type="ARBA" id="ARBA00023316"/>
    </source>
</evidence>
<dbReference type="InterPro" id="IPR004101">
    <property type="entry name" value="Mur_ligase_C"/>
</dbReference>
<dbReference type="InterPro" id="IPR051046">
    <property type="entry name" value="MurCDEF_CellWall_CoF430Synth"/>
</dbReference>
<keyword evidence="7 10" id="KW-0573">Peptidoglycan synthesis</keyword>
<comment type="pathway">
    <text evidence="10 11">Cell wall biogenesis; peptidoglycan biosynthesis.</text>
</comment>
<keyword evidence="9 10" id="KW-0961">Cell wall biogenesis/degradation</keyword>
<dbReference type="Proteomes" id="UP001484239">
    <property type="component" value="Unassembled WGS sequence"/>
</dbReference>
<evidence type="ECO:0000313" key="15">
    <source>
        <dbReference type="EMBL" id="MEK9502062.1"/>
    </source>
</evidence>
<keyword evidence="3 10" id="KW-0132">Cell division</keyword>
<dbReference type="EMBL" id="JBBHLI010000009">
    <property type="protein sequence ID" value="MEK9502062.1"/>
    <property type="molecule type" value="Genomic_DNA"/>
</dbReference>
<dbReference type="InterPro" id="IPR036615">
    <property type="entry name" value="Mur_ligase_C_dom_sf"/>
</dbReference>
<dbReference type="RefSeq" id="WP_405276799.1">
    <property type="nucleotide sequence ID" value="NZ_JBBHLI010000009.1"/>
</dbReference>
<evidence type="ECO:0000259" key="12">
    <source>
        <dbReference type="Pfam" id="PF01225"/>
    </source>
</evidence>
<evidence type="ECO:0000256" key="3">
    <source>
        <dbReference type="ARBA" id="ARBA00022618"/>
    </source>
</evidence>
<keyword evidence="4 10" id="KW-0547">Nucleotide-binding</keyword>
<dbReference type="InterPro" id="IPR005863">
    <property type="entry name" value="UDP-N-AcMur_synth"/>
</dbReference>
<feature type="domain" description="Mur ligase C-terminal" evidence="13">
    <location>
        <begin position="323"/>
        <end position="442"/>
    </location>
</feature>
<keyword evidence="2 10" id="KW-0436">Ligase</keyword>